<name>A0A7W6VSE8_9HYPH</name>
<keyword evidence="2" id="KW-1185">Reference proteome</keyword>
<accession>A0A7W6VSE8</accession>
<dbReference type="AlphaFoldDB" id="A0A7W6VSE8"/>
<dbReference type="Proteomes" id="UP000524492">
    <property type="component" value="Unassembled WGS sequence"/>
</dbReference>
<evidence type="ECO:0000313" key="1">
    <source>
        <dbReference type="EMBL" id="MBB4195360.1"/>
    </source>
</evidence>
<gene>
    <name evidence="1" type="ORF">GGD53_005551</name>
</gene>
<evidence type="ECO:0000313" key="2">
    <source>
        <dbReference type="Proteomes" id="UP000524492"/>
    </source>
</evidence>
<sequence>MLVFVWKPVDLRPGIPDRVLEPLCVEEALLLARL</sequence>
<dbReference type="EMBL" id="JACIFV010000029">
    <property type="protein sequence ID" value="MBB4195360.1"/>
    <property type="molecule type" value="Genomic_DNA"/>
</dbReference>
<protein>
    <submittedName>
        <fullName evidence="1">Uncharacterized protein</fullName>
    </submittedName>
</protein>
<proteinExistence type="predicted"/>
<reference evidence="1 2" key="1">
    <citation type="submission" date="2020-08" db="EMBL/GenBank/DDBJ databases">
        <title>Genomic Encyclopedia of Type Strains, Phase IV (KMG-V): Genome sequencing to study the core and pangenomes of soil and plant-associated prokaryotes.</title>
        <authorList>
            <person name="Whitman W."/>
        </authorList>
    </citation>
    <scope>NUCLEOTIDE SEQUENCE [LARGE SCALE GENOMIC DNA]</scope>
    <source>
        <strain evidence="1 2">SEMIA 4074</strain>
    </source>
</reference>
<comment type="caution">
    <text evidence="1">The sequence shown here is derived from an EMBL/GenBank/DDBJ whole genome shotgun (WGS) entry which is preliminary data.</text>
</comment>
<organism evidence="1 2">
    <name type="scientific">Rhizobium aethiopicum</name>
    <dbReference type="NCBI Taxonomy" id="1138170"/>
    <lineage>
        <taxon>Bacteria</taxon>
        <taxon>Pseudomonadati</taxon>
        <taxon>Pseudomonadota</taxon>
        <taxon>Alphaproteobacteria</taxon>
        <taxon>Hyphomicrobiales</taxon>
        <taxon>Rhizobiaceae</taxon>
        <taxon>Rhizobium/Agrobacterium group</taxon>
        <taxon>Rhizobium</taxon>
    </lineage>
</organism>